<evidence type="ECO:0000313" key="7">
    <source>
        <dbReference type="EMBL" id="ETS79584.1"/>
    </source>
</evidence>
<dbReference type="OrthoDB" id="10248581at2759"/>
<dbReference type="InterPro" id="IPR008193">
    <property type="entry name" value="RNA_pol_Rpb11_13-16kDa_CS"/>
</dbReference>
<organism evidence="7 8">
    <name type="scientific">Pestalotiopsis fici (strain W106-1 / CGMCC3.15140)</name>
    <dbReference type="NCBI Taxonomy" id="1229662"/>
    <lineage>
        <taxon>Eukaryota</taxon>
        <taxon>Fungi</taxon>
        <taxon>Dikarya</taxon>
        <taxon>Ascomycota</taxon>
        <taxon>Pezizomycotina</taxon>
        <taxon>Sordariomycetes</taxon>
        <taxon>Xylariomycetidae</taxon>
        <taxon>Amphisphaeriales</taxon>
        <taxon>Sporocadaceae</taxon>
        <taxon>Pestalotiopsis</taxon>
    </lineage>
</organism>
<dbReference type="CDD" id="cd06926">
    <property type="entry name" value="RNAP_II_RPB11"/>
    <property type="match status" value="1"/>
</dbReference>
<comment type="subcellular location">
    <subcellularLocation>
        <location evidence="1">Nucleus</location>
    </subcellularLocation>
</comment>
<dbReference type="InterPro" id="IPR009025">
    <property type="entry name" value="RBP11-like_dimer"/>
</dbReference>
<accession>W3X0M6</accession>
<dbReference type="GO" id="GO:0046983">
    <property type="term" value="F:protein dimerization activity"/>
    <property type="evidence" value="ECO:0007669"/>
    <property type="project" value="InterPro"/>
</dbReference>
<dbReference type="GeneID" id="19274450"/>
<evidence type="ECO:0000259" key="6">
    <source>
        <dbReference type="Pfam" id="PF13656"/>
    </source>
</evidence>
<reference evidence="8" key="1">
    <citation type="journal article" date="2015" name="BMC Genomics">
        <title>Genomic and transcriptomic analysis of the endophytic fungus Pestalotiopsis fici reveals its lifestyle and high potential for synthesis of natural products.</title>
        <authorList>
            <person name="Wang X."/>
            <person name="Zhang X."/>
            <person name="Liu L."/>
            <person name="Xiang M."/>
            <person name="Wang W."/>
            <person name="Sun X."/>
            <person name="Che Y."/>
            <person name="Guo L."/>
            <person name="Liu G."/>
            <person name="Guo L."/>
            <person name="Wang C."/>
            <person name="Yin W.B."/>
            <person name="Stadler M."/>
            <person name="Zhang X."/>
            <person name="Liu X."/>
        </authorList>
    </citation>
    <scope>NUCLEOTIDE SEQUENCE [LARGE SCALE GENOMIC DNA]</scope>
    <source>
        <strain evidence="8">W106-1 / CGMCC3.15140</strain>
    </source>
</reference>
<keyword evidence="3" id="KW-0804">Transcription</keyword>
<dbReference type="Gene3D" id="3.30.1360.10">
    <property type="entry name" value="RNA polymerase, RBP11-like subunit"/>
    <property type="match status" value="1"/>
</dbReference>
<keyword evidence="8" id="KW-1185">Reference proteome</keyword>
<dbReference type="InterPro" id="IPR037685">
    <property type="entry name" value="RBP11"/>
</dbReference>
<comment type="similarity">
    <text evidence="5">Belongs to the archaeal Rpo11/eukaryotic RPB11/RPC19 RNA polymerase subunit family.</text>
</comment>
<proteinExistence type="inferred from homology"/>
<dbReference type="STRING" id="1229662.W3X0M6"/>
<dbReference type="Proteomes" id="UP000030651">
    <property type="component" value="Unassembled WGS sequence"/>
</dbReference>
<dbReference type="InterPro" id="IPR022905">
    <property type="entry name" value="Rpo11-like"/>
</dbReference>
<dbReference type="KEGG" id="pfy:PFICI_09437"/>
<sequence length="139" mass="15797">MAPHESINHSETNKPKPFELFLLDPDQKKIEEKIYAGMSNTSDFILNKEDHTLGNLLAEYLKRHPKVLMCGYKVAHPNVPEVLIRVQTDGTIQPKEALLSVCKQLIASYGHLAREFTREYELRKMVSAGNQDQNNTGGY</sequence>
<feature type="domain" description="DNA-directed RNA polymerase RBP11-like dimerisation" evidence="6">
    <location>
        <begin position="42"/>
        <end position="114"/>
    </location>
</feature>
<evidence type="ECO:0000313" key="8">
    <source>
        <dbReference type="Proteomes" id="UP000030651"/>
    </source>
</evidence>
<gene>
    <name evidence="7" type="ORF">PFICI_09437</name>
</gene>
<evidence type="ECO:0000256" key="3">
    <source>
        <dbReference type="ARBA" id="ARBA00023163"/>
    </source>
</evidence>
<dbReference type="InParanoid" id="W3X0M6"/>
<dbReference type="PANTHER" id="PTHR13946:SF16">
    <property type="entry name" value="DNA-DIRECTED RNA POLYMERASE II SUBUNIT RPB11"/>
    <property type="match status" value="1"/>
</dbReference>
<dbReference type="OMA" id="MNAPSRY"/>
<dbReference type="GO" id="GO:0006366">
    <property type="term" value="P:transcription by RNA polymerase II"/>
    <property type="evidence" value="ECO:0007669"/>
    <property type="project" value="InterPro"/>
</dbReference>
<protein>
    <recommendedName>
        <fullName evidence="6">DNA-directed RNA polymerase RBP11-like dimerisation domain-containing protein</fullName>
    </recommendedName>
</protein>
<evidence type="ECO:0000256" key="4">
    <source>
        <dbReference type="ARBA" id="ARBA00023242"/>
    </source>
</evidence>
<dbReference type="SUPFAM" id="SSF55257">
    <property type="entry name" value="RBP11-like subunits of RNA polymerase"/>
    <property type="match status" value="1"/>
</dbReference>
<dbReference type="InterPro" id="IPR036603">
    <property type="entry name" value="RBP11-like"/>
</dbReference>
<keyword evidence="4" id="KW-0539">Nucleus</keyword>
<dbReference type="eggNOG" id="KOG4392">
    <property type="taxonomic scope" value="Eukaryota"/>
</dbReference>
<keyword evidence="2" id="KW-0240">DNA-directed RNA polymerase</keyword>
<evidence type="ECO:0000256" key="2">
    <source>
        <dbReference type="ARBA" id="ARBA00022478"/>
    </source>
</evidence>
<dbReference type="PANTHER" id="PTHR13946">
    <property type="entry name" value="DNA-DIRECTED RNA POLYMERASE I,II,III"/>
    <property type="match status" value="1"/>
</dbReference>
<dbReference type="HOGENOM" id="CLU_090381_2_1_1"/>
<dbReference type="GO" id="GO:0005665">
    <property type="term" value="C:RNA polymerase II, core complex"/>
    <property type="evidence" value="ECO:0007669"/>
    <property type="project" value="InterPro"/>
</dbReference>
<dbReference type="Pfam" id="PF13656">
    <property type="entry name" value="RNA_pol_L_2"/>
    <property type="match status" value="1"/>
</dbReference>
<dbReference type="FunCoup" id="W3X0M6">
    <property type="interactions" value="533"/>
</dbReference>
<name>W3X0M6_PESFW</name>
<dbReference type="EMBL" id="KI912114">
    <property type="protein sequence ID" value="ETS79584.1"/>
    <property type="molecule type" value="Genomic_DNA"/>
</dbReference>
<dbReference type="GO" id="GO:0003899">
    <property type="term" value="F:DNA-directed RNA polymerase activity"/>
    <property type="evidence" value="ECO:0007669"/>
    <property type="project" value="InterPro"/>
</dbReference>
<evidence type="ECO:0000256" key="1">
    <source>
        <dbReference type="ARBA" id="ARBA00004123"/>
    </source>
</evidence>
<dbReference type="AlphaFoldDB" id="W3X0M6"/>
<dbReference type="PROSITE" id="PS01154">
    <property type="entry name" value="RNA_POL_L_13KD"/>
    <property type="match status" value="1"/>
</dbReference>
<evidence type="ECO:0000256" key="5">
    <source>
        <dbReference type="ARBA" id="ARBA00025751"/>
    </source>
</evidence>
<dbReference type="HAMAP" id="MF_00261">
    <property type="entry name" value="RNApol_arch_Rpo11"/>
    <property type="match status" value="1"/>
</dbReference>
<dbReference type="RefSeq" id="XP_007836209.1">
    <property type="nucleotide sequence ID" value="XM_007838018.1"/>
</dbReference>
<dbReference type="GO" id="GO:0003677">
    <property type="term" value="F:DNA binding"/>
    <property type="evidence" value="ECO:0007669"/>
    <property type="project" value="InterPro"/>
</dbReference>